<dbReference type="Proteomes" id="UP000073492">
    <property type="component" value="Unassembled WGS sequence"/>
</dbReference>
<protein>
    <submittedName>
        <fullName evidence="1">Uncharacterized protein</fullName>
    </submittedName>
</protein>
<accession>A0A139H791</accession>
<reference evidence="1 2" key="1">
    <citation type="submission" date="2015-07" db="EMBL/GenBank/DDBJ databases">
        <title>Comparative genomics of the Sigatoka disease complex on banana suggests a link between parallel evolutionary changes in Pseudocercospora fijiensis and Pseudocercospora eumusae and increased virulence on the banana host.</title>
        <authorList>
            <person name="Chang T.-C."/>
            <person name="Salvucci A."/>
            <person name="Crous P.W."/>
            <person name="Stergiopoulos I."/>
        </authorList>
    </citation>
    <scope>NUCLEOTIDE SEQUENCE [LARGE SCALE GENOMIC DNA]</scope>
    <source>
        <strain evidence="1 2">CBS 116634</strain>
    </source>
</reference>
<dbReference type="EMBL" id="LFZO01000749">
    <property type="protein sequence ID" value="KXS98282.1"/>
    <property type="molecule type" value="Genomic_DNA"/>
</dbReference>
<evidence type="ECO:0000313" key="2">
    <source>
        <dbReference type="Proteomes" id="UP000073492"/>
    </source>
</evidence>
<dbReference type="AlphaFoldDB" id="A0A139H791"/>
<keyword evidence="2" id="KW-1185">Reference proteome</keyword>
<organism evidence="1 2">
    <name type="scientific">Pseudocercospora musae</name>
    <dbReference type="NCBI Taxonomy" id="113226"/>
    <lineage>
        <taxon>Eukaryota</taxon>
        <taxon>Fungi</taxon>
        <taxon>Dikarya</taxon>
        <taxon>Ascomycota</taxon>
        <taxon>Pezizomycotina</taxon>
        <taxon>Dothideomycetes</taxon>
        <taxon>Dothideomycetidae</taxon>
        <taxon>Mycosphaerellales</taxon>
        <taxon>Mycosphaerellaceae</taxon>
        <taxon>Pseudocercospora</taxon>
    </lineage>
</organism>
<evidence type="ECO:0000313" key="1">
    <source>
        <dbReference type="EMBL" id="KXS98282.1"/>
    </source>
</evidence>
<comment type="caution">
    <text evidence="1">The sequence shown here is derived from an EMBL/GenBank/DDBJ whole genome shotgun (WGS) entry which is preliminary data.</text>
</comment>
<sequence length="109" mass="11628">MAMLLKPAQHLLPDLAREKTETCGSPRQAFAGDALSGLVCLYDVETVPSQDDFSTGVIEQTVQIWAKGSNLTTIRTAALTLAEIVLSELPGSIRSLTTITPATSPSRRS</sequence>
<name>A0A139H791_9PEZI</name>
<gene>
    <name evidence="1" type="ORF">AC579_1073</name>
</gene>
<proteinExistence type="predicted"/>